<feature type="region of interest" description="Disordered" evidence="1">
    <location>
        <begin position="21"/>
        <end position="45"/>
    </location>
</feature>
<evidence type="ECO:0000256" key="1">
    <source>
        <dbReference type="SAM" id="MobiDB-lite"/>
    </source>
</evidence>
<dbReference type="HOGENOM" id="CLU_3207915_0_0_1"/>
<reference evidence="2 3" key="1">
    <citation type="journal article" date="2013" name="Nat. Commun.">
        <title>The evolution and pathogenic mechanisms of the rice sheath blight pathogen.</title>
        <authorList>
            <person name="Zheng A."/>
            <person name="Lin R."/>
            <person name="Xu L."/>
            <person name="Qin P."/>
            <person name="Tang C."/>
            <person name="Ai P."/>
            <person name="Zhang D."/>
            <person name="Liu Y."/>
            <person name="Sun Z."/>
            <person name="Feng H."/>
            <person name="Wang Y."/>
            <person name="Chen Y."/>
            <person name="Liang X."/>
            <person name="Fu R."/>
            <person name="Li Q."/>
            <person name="Zhang J."/>
            <person name="Yu X."/>
            <person name="Xie Z."/>
            <person name="Ding L."/>
            <person name="Guan P."/>
            <person name="Tang J."/>
            <person name="Liang Y."/>
            <person name="Wang S."/>
            <person name="Deng Q."/>
            <person name="Li S."/>
            <person name="Zhu J."/>
            <person name="Wang L."/>
            <person name="Liu H."/>
            <person name="Li P."/>
        </authorList>
    </citation>
    <scope>NUCLEOTIDE SEQUENCE [LARGE SCALE GENOMIC DNA]</scope>
    <source>
        <strain evidence="3">AG-1 IA</strain>
    </source>
</reference>
<feature type="compositionally biased region" description="Polar residues" evidence="1">
    <location>
        <begin position="28"/>
        <end position="37"/>
    </location>
</feature>
<keyword evidence="3" id="KW-1185">Reference proteome</keyword>
<dbReference type="Proteomes" id="UP000011668">
    <property type="component" value="Unassembled WGS sequence"/>
</dbReference>
<gene>
    <name evidence="2" type="ORF">AG1IA_00570</name>
</gene>
<evidence type="ECO:0000313" key="2">
    <source>
        <dbReference type="EMBL" id="ELU45398.1"/>
    </source>
</evidence>
<accession>L8X8K9</accession>
<protein>
    <submittedName>
        <fullName evidence="2">Uncharacterized protein</fullName>
    </submittedName>
</protein>
<name>L8X8K9_THACA</name>
<sequence>MGKPFHPRDSFSILLSRIRARKGKIPDQTKNGSTGTPTGIIDEYK</sequence>
<comment type="caution">
    <text evidence="2">The sequence shown here is derived from an EMBL/GenBank/DDBJ whole genome shotgun (WGS) entry which is preliminary data.</text>
</comment>
<evidence type="ECO:0000313" key="3">
    <source>
        <dbReference type="Proteomes" id="UP000011668"/>
    </source>
</evidence>
<proteinExistence type="predicted"/>
<dbReference type="EMBL" id="AFRT01000086">
    <property type="protein sequence ID" value="ELU45398.1"/>
    <property type="molecule type" value="Genomic_DNA"/>
</dbReference>
<dbReference type="AlphaFoldDB" id="L8X8K9"/>
<organism evidence="2 3">
    <name type="scientific">Thanatephorus cucumeris (strain AG1-IA)</name>
    <name type="common">Rice sheath blight fungus</name>
    <name type="synonym">Rhizoctonia solani</name>
    <dbReference type="NCBI Taxonomy" id="983506"/>
    <lineage>
        <taxon>Eukaryota</taxon>
        <taxon>Fungi</taxon>
        <taxon>Dikarya</taxon>
        <taxon>Basidiomycota</taxon>
        <taxon>Agaricomycotina</taxon>
        <taxon>Agaricomycetes</taxon>
        <taxon>Cantharellales</taxon>
        <taxon>Ceratobasidiaceae</taxon>
        <taxon>Rhizoctonia</taxon>
        <taxon>Rhizoctonia solani AG-1</taxon>
    </lineage>
</organism>